<sequence length="770" mass="85500">MQAQVVVTDQNQTVITSQQSLQSVQTLLRAGLGCITYLRNLLPSDNFSESYLTSSSPDTLPSQSSKSGSSFASTDSRPNVSGFKIMTVTRGFTEEADKLLDYMENGVFDALQKGYLRSFVFAVYLDDQDPNNIIESYTFNFNYYEVPGTKETIPVMTLGEEMNKLSLSAPSRAQDPVAEAMRKGKVPTLGEVKRSLKTLIKNLIQATTQMDPLPKRRFATFKLFYYDNTPDEYEPPHFRPGDADRDKWFMTTHHKQEVPERCSVGFVHTGYHGVDVKVTSVSAYLPSGEDNNAPFLGTTERNVFAAPSLTPMEEAVIRAQQIETQRRDAAERRVIWNGDDNMGDVGRSNGGAGDIDIMPVGIRNDDGDIVPLSPVARGEESAMEAQYAGRPESIPVCIGQLAIVGAHPGQEVSPTQEIEDSPARPSLLTSVHSSPRSPTPTPKPRNSSCRHIGGDEFSLPPSDAVPSVSSSAEGPESIDTQYLKDMIMADMTAQEDDGVMLDMETQQIQGFSGTDEPIEPVDEVHTPATDTPMEQDQLVDTPPDCECGVQLTDCDICCCDGGCERWFHLWCMGYHSAQDPRIPEKFICFDCRVRADRNWELIVVHDLYPRMIARFKDLAIQRRGIKVFENYVPPGLSAFAKLIGCDSTVAGQVFKWLETEGFIAQETREVDDTGLIETRMVSSKRKGRSGKMGPKPRTGLRRKNLQKPVYVFVETIKNEDVYQDHFNPDPEVEKRLLGLSDLRKASRSGENSVKEKKIKISLVPPVDLGD</sequence>
<evidence type="ECO:0000256" key="9">
    <source>
        <dbReference type="SAM" id="MobiDB-lite"/>
    </source>
</evidence>
<evidence type="ECO:0000256" key="8">
    <source>
        <dbReference type="ARBA" id="ARBA00023254"/>
    </source>
</evidence>
<evidence type="ECO:0000313" key="11">
    <source>
        <dbReference type="EMBL" id="TBU65479.1"/>
    </source>
</evidence>
<keyword evidence="4" id="KW-0479">Metal-binding</keyword>
<feature type="domain" description="HORMA" evidence="10">
    <location>
        <begin position="18"/>
        <end position="278"/>
    </location>
</feature>
<dbReference type="PANTHER" id="PTHR48225:SF7">
    <property type="entry name" value="MEIOSIS-SPECIFIC PROTEIN HOP1"/>
    <property type="match status" value="1"/>
</dbReference>
<dbReference type="InterPro" id="IPR019786">
    <property type="entry name" value="Zinc_finger_PHD-type_CS"/>
</dbReference>
<keyword evidence="12" id="KW-1185">Reference proteome</keyword>
<protein>
    <submittedName>
        <fullName evidence="11">HORMA-domain-containing protein</fullName>
    </submittedName>
</protein>
<dbReference type="PROSITE" id="PS01359">
    <property type="entry name" value="ZF_PHD_1"/>
    <property type="match status" value="1"/>
</dbReference>
<evidence type="ECO:0000256" key="3">
    <source>
        <dbReference type="ARBA" id="ARBA00022454"/>
    </source>
</evidence>
<proteinExistence type="predicted"/>
<organism evidence="11 12">
    <name type="scientific">Dichomitus squalens</name>
    <dbReference type="NCBI Taxonomy" id="114155"/>
    <lineage>
        <taxon>Eukaryota</taxon>
        <taxon>Fungi</taxon>
        <taxon>Dikarya</taxon>
        <taxon>Basidiomycota</taxon>
        <taxon>Agaricomycotina</taxon>
        <taxon>Agaricomycetes</taxon>
        <taxon>Polyporales</taxon>
        <taxon>Polyporaceae</taxon>
        <taxon>Dichomitus</taxon>
    </lineage>
</organism>
<dbReference type="SUPFAM" id="SSF56019">
    <property type="entry name" value="The spindle assembly checkpoint protein mad2"/>
    <property type="match status" value="1"/>
</dbReference>
<evidence type="ECO:0000259" key="10">
    <source>
        <dbReference type="PROSITE" id="PS50815"/>
    </source>
</evidence>
<keyword evidence="7" id="KW-0539">Nucleus</keyword>
<dbReference type="GO" id="GO:0005694">
    <property type="term" value="C:chromosome"/>
    <property type="evidence" value="ECO:0007669"/>
    <property type="project" value="UniProtKB-SubCell"/>
</dbReference>
<evidence type="ECO:0000256" key="2">
    <source>
        <dbReference type="ARBA" id="ARBA00004286"/>
    </source>
</evidence>
<dbReference type="InterPro" id="IPR011011">
    <property type="entry name" value="Znf_FYVE_PHD"/>
</dbReference>
<keyword evidence="8" id="KW-0469">Meiosis</keyword>
<evidence type="ECO:0000256" key="6">
    <source>
        <dbReference type="ARBA" id="ARBA00022833"/>
    </source>
</evidence>
<dbReference type="Gene3D" id="3.30.900.10">
    <property type="entry name" value="HORMA domain"/>
    <property type="match status" value="1"/>
</dbReference>
<name>A0A4Q9QCQ1_9APHY</name>
<reference evidence="11 12" key="1">
    <citation type="submission" date="2019-01" db="EMBL/GenBank/DDBJ databases">
        <title>Draft genome sequences of three monokaryotic isolates of the white-rot basidiomycete fungus Dichomitus squalens.</title>
        <authorList>
            <consortium name="DOE Joint Genome Institute"/>
            <person name="Lopez S.C."/>
            <person name="Andreopoulos B."/>
            <person name="Pangilinan J."/>
            <person name="Lipzen A."/>
            <person name="Riley R."/>
            <person name="Ahrendt S."/>
            <person name="Ng V."/>
            <person name="Barry K."/>
            <person name="Daum C."/>
            <person name="Grigoriev I.V."/>
            <person name="Hilden K.S."/>
            <person name="Makela M.R."/>
            <person name="de Vries R.P."/>
        </authorList>
    </citation>
    <scope>NUCLEOTIDE SEQUENCE [LARGE SCALE GENOMIC DNA]</scope>
    <source>
        <strain evidence="11 12">CBS 464.89</strain>
    </source>
</reference>
<feature type="region of interest" description="Disordered" evidence="9">
    <location>
        <begin position="681"/>
        <end position="700"/>
    </location>
</feature>
<evidence type="ECO:0000256" key="5">
    <source>
        <dbReference type="ARBA" id="ARBA00022771"/>
    </source>
</evidence>
<dbReference type="PROSITE" id="PS50815">
    <property type="entry name" value="HORMA"/>
    <property type="match status" value="1"/>
</dbReference>
<evidence type="ECO:0000256" key="4">
    <source>
        <dbReference type="ARBA" id="ARBA00022723"/>
    </source>
</evidence>
<dbReference type="Proteomes" id="UP000292082">
    <property type="component" value="Unassembled WGS sequence"/>
</dbReference>
<dbReference type="SUPFAM" id="SSF57903">
    <property type="entry name" value="FYVE/PHD zinc finger"/>
    <property type="match status" value="1"/>
</dbReference>
<dbReference type="AlphaFoldDB" id="A0A4Q9QCQ1"/>
<dbReference type="Pfam" id="PF02301">
    <property type="entry name" value="HORMA"/>
    <property type="match status" value="1"/>
</dbReference>
<dbReference type="GO" id="GO:0005634">
    <property type="term" value="C:nucleus"/>
    <property type="evidence" value="ECO:0007669"/>
    <property type="project" value="UniProtKB-SubCell"/>
</dbReference>
<dbReference type="PANTHER" id="PTHR48225">
    <property type="entry name" value="HORMA DOMAIN-CONTAINING PROTEIN 1"/>
    <property type="match status" value="1"/>
</dbReference>
<dbReference type="InterPro" id="IPR036570">
    <property type="entry name" value="HORMA_dom_sf"/>
</dbReference>
<dbReference type="InterPro" id="IPR051294">
    <property type="entry name" value="HORMA_MeioticProgression"/>
</dbReference>
<dbReference type="Gene3D" id="3.30.40.10">
    <property type="entry name" value="Zinc/RING finger domain, C3HC4 (zinc finger)"/>
    <property type="match status" value="1"/>
</dbReference>
<dbReference type="InterPro" id="IPR013083">
    <property type="entry name" value="Znf_RING/FYVE/PHD"/>
</dbReference>
<keyword evidence="5" id="KW-0863">Zinc-finger</keyword>
<comment type="subcellular location">
    <subcellularLocation>
        <location evidence="2">Chromosome</location>
    </subcellularLocation>
    <subcellularLocation>
        <location evidence="1">Nucleus</location>
    </subcellularLocation>
</comment>
<feature type="region of interest" description="Disordered" evidence="9">
    <location>
        <begin position="52"/>
        <end position="76"/>
    </location>
</feature>
<dbReference type="GO" id="GO:0007130">
    <property type="term" value="P:synaptonemal complex assembly"/>
    <property type="evidence" value="ECO:0007669"/>
    <property type="project" value="TreeGrafter"/>
</dbReference>
<feature type="compositionally biased region" description="Low complexity" evidence="9">
    <location>
        <begin position="458"/>
        <end position="472"/>
    </location>
</feature>
<dbReference type="STRING" id="114155.A0A4Q9QCQ1"/>
<accession>A0A4Q9QCQ1</accession>
<dbReference type="InterPro" id="IPR003511">
    <property type="entry name" value="HORMA_dom"/>
</dbReference>
<keyword evidence="6" id="KW-0862">Zinc</keyword>
<dbReference type="EMBL" id="ML145084">
    <property type="protein sequence ID" value="TBU65479.1"/>
    <property type="molecule type" value="Genomic_DNA"/>
</dbReference>
<evidence type="ECO:0000313" key="12">
    <source>
        <dbReference type="Proteomes" id="UP000292082"/>
    </source>
</evidence>
<keyword evidence="3" id="KW-0158">Chromosome</keyword>
<evidence type="ECO:0000256" key="1">
    <source>
        <dbReference type="ARBA" id="ARBA00004123"/>
    </source>
</evidence>
<gene>
    <name evidence="11" type="ORF">BD310DRAFT_803749</name>
</gene>
<dbReference type="GO" id="GO:0051598">
    <property type="term" value="P:meiotic recombination checkpoint signaling"/>
    <property type="evidence" value="ECO:0007669"/>
    <property type="project" value="TreeGrafter"/>
</dbReference>
<evidence type="ECO:0000256" key="7">
    <source>
        <dbReference type="ARBA" id="ARBA00023242"/>
    </source>
</evidence>
<dbReference type="GO" id="GO:0008270">
    <property type="term" value="F:zinc ion binding"/>
    <property type="evidence" value="ECO:0007669"/>
    <property type="project" value="UniProtKB-KW"/>
</dbReference>
<feature type="region of interest" description="Disordered" evidence="9">
    <location>
        <begin position="409"/>
        <end position="477"/>
    </location>
</feature>